<feature type="signal peptide" evidence="2">
    <location>
        <begin position="1"/>
        <end position="23"/>
    </location>
</feature>
<proteinExistence type="predicted"/>
<feature type="chain" id="PRO_5025619764" evidence="2">
    <location>
        <begin position="24"/>
        <end position="309"/>
    </location>
</feature>
<feature type="compositionally biased region" description="Low complexity" evidence="1">
    <location>
        <begin position="38"/>
        <end position="49"/>
    </location>
</feature>
<evidence type="ECO:0000256" key="2">
    <source>
        <dbReference type="SAM" id="SignalP"/>
    </source>
</evidence>
<accession>A0A6A6UZ19</accession>
<organism evidence="3 4">
    <name type="scientific">Sporormia fimetaria CBS 119925</name>
    <dbReference type="NCBI Taxonomy" id="1340428"/>
    <lineage>
        <taxon>Eukaryota</taxon>
        <taxon>Fungi</taxon>
        <taxon>Dikarya</taxon>
        <taxon>Ascomycota</taxon>
        <taxon>Pezizomycotina</taxon>
        <taxon>Dothideomycetes</taxon>
        <taxon>Pleosporomycetidae</taxon>
        <taxon>Pleosporales</taxon>
        <taxon>Sporormiaceae</taxon>
        <taxon>Sporormia</taxon>
    </lineage>
</organism>
<feature type="region of interest" description="Disordered" evidence="1">
    <location>
        <begin position="31"/>
        <end position="72"/>
    </location>
</feature>
<evidence type="ECO:0000313" key="4">
    <source>
        <dbReference type="Proteomes" id="UP000799440"/>
    </source>
</evidence>
<name>A0A6A6UZ19_9PLEO</name>
<keyword evidence="2" id="KW-0732">Signal</keyword>
<dbReference type="Proteomes" id="UP000799440">
    <property type="component" value="Unassembled WGS sequence"/>
</dbReference>
<evidence type="ECO:0000256" key="1">
    <source>
        <dbReference type="SAM" id="MobiDB-lite"/>
    </source>
</evidence>
<dbReference type="AlphaFoldDB" id="A0A6A6UZ19"/>
<dbReference type="EMBL" id="MU006605">
    <property type="protein sequence ID" value="KAF2742714.1"/>
    <property type="molecule type" value="Genomic_DNA"/>
</dbReference>
<sequence length="309" mass="34256">MAFSRLVMLSVALSPSFIHRLAASPTPTSVVARSWPTASSPSNSKSNAPITPSSVTTPLHPADTSVPPGNTNSTINTVVNSEASLCDVHSPSPPANHTIYIYIDRHALRCKREAPKNEWWNKRPTWIDGFLVWFSVVSGLMLGCMRCGGWIEGWFTPTQRFPGLGRTEMLREERRRQVESCNMCRYSGKRLRNLPTFGVMQTAFRFEFSKAVPMFGGETCPTGCHETHFFTQEQERILVTVGYLSCISYRLPLGTECSARTFSVCIAYSTCMLIPREPKILTTIAFLSDPLVAAEVGQERLPAAEVTVA</sequence>
<protein>
    <submittedName>
        <fullName evidence="3">Uncharacterized protein</fullName>
    </submittedName>
</protein>
<gene>
    <name evidence="3" type="ORF">M011DRAFT_529690</name>
</gene>
<reference evidence="3" key="1">
    <citation type="journal article" date="2020" name="Stud. Mycol.">
        <title>101 Dothideomycetes genomes: a test case for predicting lifestyles and emergence of pathogens.</title>
        <authorList>
            <person name="Haridas S."/>
            <person name="Albert R."/>
            <person name="Binder M."/>
            <person name="Bloem J."/>
            <person name="Labutti K."/>
            <person name="Salamov A."/>
            <person name="Andreopoulos B."/>
            <person name="Baker S."/>
            <person name="Barry K."/>
            <person name="Bills G."/>
            <person name="Bluhm B."/>
            <person name="Cannon C."/>
            <person name="Castanera R."/>
            <person name="Culley D."/>
            <person name="Daum C."/>
            <person name="Ezra D."/>
            <person name="Gonzalez J."/>
            <person name="Henrissat B."/>
            <person name="Kuo A."/>
            <person name="Liang C."/>
            <person name="Lipzen A."/>
            <person name="Lutzoni F."/>
            <person name="Magnuson J."/>
            <person name="Mondo S."/>
            <person name="Nolan M."/>
            <person name="Ohm R."/>
            <person name="Pangilinan J."/>
            <person name="Park H.-J."/>
            <person name="Ramirez L."/>
            <person name="Alfaro M."/>
            <person name="Sun H."/>
            <person name="Tritt A."/>
            <person name="Yoshinaga Y."/>
            <person name="Zwiers L.-H."/>
            <person name="Turgeon B."/>
            <person name="Goodwin S."/>
            <person name="Spatafora J."/>
            <person name="Crous P."/>
            <person name="Grigoriev I."/>
        </authorList>
    </citation>
    <scope>NUCLEOTIDE SEQUENCE</scope>
    <source>
        <strain evidence="3">CBS 119925</strain>
    </source>
</reference>
<keyword evidence="4" id="KW-1185">Reference proteome</keyword>
<evidence type="ECO:0000313" key="3">
    <source>
        <dbReference type="EMBL" id="KAF2742714.1"/>
    </source>
</evidence>